<name>S3BUI6_OPHP1</name>
<reference evidence="4 5" key="1">
    <citation type="journal article" date="2013" name="BMC Genomics">
        <title>The genome and transcriptome of the pine saprophyte Ophiostoma piceae, and a comparison with the bark beetle-associated pine pathogen Grosmannia clavigera.</title>
        <authorList>
            <person name="Haridas S."/>
            <person name="Wang Y."/>
            <person name="Lim L."/>
            <person name="Massoumi Alamouti S."/>
            <person name="Jackman S."/>
            <person name="Docking R."/>
            <person name="Robertson G."/>
            <person name="Birol I."/>
            <person name="Bohlmann J."/>
            <person name="Breuil C."/>
        </authorList>
    </citation>
    <scope>NUCLEOTIDE SEQUENCE [LARGE SCALE GENOMIC DNA]</scope>
    <source>
        <strain evidence="4 5">UAMH 11346</strain>
    </source>
</reference>
<feature type="compositionally biased region" description="Polar residues" evidence="1">
    <location>
        <begin position="1045"/>
        <end position="1056"/>
    </location>
</feature>
<evidence type="ECO:0000256" key="1">
    <source>
        <dbReference type="SAM" id="MobiDB-lite"/>
    </source>
</evidence>
<dbReference type="InterPro" id="IPR058525">
    <property type="entry name" value="DUF8212"/>
</dbReference>
<dbReference type="Pfam" id="PF02586">
    <property type="entry name" value="SRAP"/>
    <property type="match status" value="1"/>
</dbReference>
<feature type="region of interest" description="Disordered" evidence="1">
    <location>
        <begin position="965"/>
        <end position="1056"/>
    </location>
</feature>
<dbReference type="GO" id="GO:0106300">
    <property type="term" value="P:protein-DNA covalent cross-linking repair"/>
    <property type="evidence" value="ECO:0007669"/>
    <property type="project" value="InterPro"/>
</dbReference>
<dbReference type="eggNOG" id="KOG2618">
    <property type="taxonomic scope" value="Eukaryota"/>
</dbReference>
<dbReference type="PANTHER" id="PTHR10622">
    <property type="entry name" value="HET DOMAIN-CONTAINING PROTEIN"/>
    <property type="match status" value="1"/>
</dbReference>
<feature type="compositionally biased region" description="Polar residues" evidence="1">
    <location>
        <begin position="995"/>
        <end position="1022"/>
    </location>
</feature>
<dbReference type="Proteomes" id="UP000016923">
    <property type="component" value="Unassembled WGS sequence"/>
</dbReference>
<dbReference type="Pfam" id="PF26640">
    <property type="entry name" value="DUF8212"/>
    <property type="match status" value="1"/>
</dbReference>
<dbReference type="VEuPathDB" id="FungiDB:F503_08710"/>
<evidence type="ECO:0000259" key="2">
    <source>
        <dbReference type="Pfam" id="PF06985"/>
    </source>
</evidence>
<dbReference type="AlphaFoldDB" id="S3BUI6"/>
<feature type="domain" description="Heterokaryon incompatibility" evidence="2">
    <location>
        <begin position="21"/>
        <end position="108"/>
    </location>
</feature>
<dbReference type="GO" id="GO:0003697">
    <property type="term" value="F:single-stranded DNA binding"/>
    <property type="evidence" value="ECO:0007669"/>
    <property type="project" value="InterPro"/>
</dbReference>
<feature type="compositionally biased region" description="Low complexity" evidence="1">
    <location>
        <begin position="1024"/>
        <end position="1037"/>
    </location>
</feature>
<dbReference type="InterPro" id="IPR003738">
    <property type="entry name" value="SRAP"/>
</dbReference>
<feature type="compositionally biased region" description="Basic and acidic residues" evidence="1">
    <location>
        <begin position="627"/>
        <end position="648"/>
    </location>
</feature>
<dbReference type="Gene3D" id="3.90.1680.10">
    <property type="entry name" value="SOS response associated peptidase-like"/>
    <property type="match status" value="1"/>
</dbReference>
<evidence type="ECO:0000313" key="5">
    <source>
        <dbReference type="Proteomes" id="UP000016923"/>
    </source>
</evidence>
<accession>S3BUI6</accession>
<feature type="domain" description="DUF8212" evidence="3">
    <location>
        <begin position="227"/>
        <end position="291"/>
    </location>
</feature>
<dbReference type="Pfam" id="PF06985">
    <property type="entry name" value="HET"/>
    <property type="match status" value="1"/>
</dbReference>
<evidence type="ECO:0000259" key="3">
    <source>
        <dbReference type="Pfam" id="PF26640"/>
    </source>
</evidence>
<dbReference type="InterPro" id="IPR010730">
    <property type="entry name" value="HET"/>
</dbReference>
<feature type="compositionally biased region" description="Acidic residues" evidence="1">
    <location>
        <begin position="654"/>
        <end position="664"/>
    </location>
</feature>
<protein>
    <submittedName>
        <fullName evidence="4">Uncharacterized protein</fullName>
    </submittedName>
</protein>
<proteinExistence type="predicted"/>
<dbReference type="PANTHER" id="PTHR10622:SF10">
    <property type="entry name" value="HET DOMAIN-CONTAINING PROTEIN"/>
    <property type="match status" value="1"/>
</dbReference>
<feature type="region of interest" description="Disordered" evidence="1">
    <location>
        <begin position="583"/>
        <end position="664"/>
    </location>
</feature>
<dbReference type="EMBL" id="KE148171">
    <property type="protein sequence ID" value="EPE03096.1"/>
    <property type="molecule type" value="Genomic_DNA"/>
</dbReference>
<dbReference type="STRING" id="1262450.S3BUI6"/>
<dbReference type="OrthoDB" id="2111841at2759"/>
<evidence type="ECO:0000313" key="4">
    <source>
        <dbReference type="EMBL" id="EPE03096.1"/>
    </source>
</evidence>
<dbReference type="HOGENOM" id="CLU_290040_0_0_1"/>
<organism evidence="4 5">
    <name type="scientific">Ophiostoma piceae (strain UAMH 11346)</name>
    <name type="common">Sap stain fungus</name>
    <dbReference type="NCBI Taxonomy" id="1262450"/>
    <lineage>
        <taxon>Eukaryota</taxon>
        <taxon>Fungi</taxon>
        <taxon>Dikarya</taxon>
        <taxon>Ascomycota</taxon>
        <taxon>Pezizomycotina</taxon>
        <taxon>Sordariomycetes</taxon>
        <taxon>Sordariomycetidae</taxon>
        <taxon>Ophiostomatales</taxon>
        <taxon>Ophiostomataceae</taxon>
        <taxon>Ophiostoma</taxon>
    </lineage>
</organism>
<dbReference type="InterPro" id="IPR036590">
    <property type="entry name" value="SRAP-like"/>
</dbReference>
<gene>
    <name evidence="4" type="ORF">F503_08710</name>
</gene>
<dbReference type="SUPFAM" id="SSF143081">
    <property type="entry name" value="BB1717-like"/>
    <property type="match status" value="1"/>
</dbReference>
<keyword evidence="5" id="KW-1185">Reference proteome</keyword>
<sequence length="1056" mass="117804">MRLLNAKTFKFHDFHRNPPQYAILSHTWGRVEDEVSYRDINDSTATDRKAWHQKVVPCAERAIEDGYDYIWIDTCCVDKSSAVELSEFINSLYRWYREAQICYVVLLDVPVEDTDPQVKTSKFCQSRWFTRGWTLQELLAPKDVCFFNAGWSCLGSRDHLAILIWNITGIEVEYLINNDTIKKASIAVRMYWASRRETKRPEDRSYSLLGLFGVFMWPIYGEGAELAFERLQEQILKKLPGDDSILAWGVSPGLGSNSIIDKLPSSLLAQSPSDFLFSGGIEAAVNDNSLDFNSTTACIVTTATALFQIRAYRCETEPGFGYIRLKCRLRLNYHRDSEYCSIGIPIAWNTKGRSDVCFRVRHPNLFFLQTDETEEQAVDLTVNSCSVMVQPVARSGTFRFQWNPDDVKITAVCPESAWEEGNNAFTFEMGPAVMAVRFSSKLLHKKDYVVLVVSPTREFTKYTRWFVLRDSENTPLEVIVGCQHFHRAVERPPFGCPLTRELSIHVTHNESLARYIFEVLVGELDCPPHPAVKGVDTKTEYLKMKRESVAIDIEVKKLLDNKEALALKMKEMDQEPLPVLKLDPSGGRCLASSKPDADACTPRTSFETPTIPDGEDDDGEGGNVHQVLDEHGLPTGDFHRGGDGRSQRGQDYWGDGDDNNDADEVKDTTALANEADGAQNDVTADNTEDAAEIDEAESTDIGTDVIFQPTYNFAPGFHGIVIRPVRDFKASGKTGTKDIKDTDKCEGPRYQLQVMKWGLVPSWMRRRPDYSSMLKTINCRSDSLASGSGMWAGLRSRKRCIVVASGFYEWLNKGPKERVPHYIRRRDGLPLLMAGLWDRVVFDGDNKDGKDDEDGKDGKDMYTYTIITTDSNSTLRFLHDRMPVLFDYGSKELEAWLDPAREWSADLASQLKPWPVVDTDTSQKPGGLLVDVVSKEVNKTGHSSASFIVPVASADNKSNIANFFKGGPTTPKKRAAGDALSSPAVKRVRDGASPAKTQPTELPQPAQSTSKAFISSTKNNKTPGKAVKAARTASAAGGASGRGSQKITSFFGTKNG</sequence>